<name>A0AAD1UH15_EUPCR</name>
<gene>
    <name evidence="1" type="ORF">ECRASSUSDP1_LOCUS9935</name>
</gene>
<comment type="caution">
    <text evidence="1">The sequence shown here is derived from an EMBL/GenBank/DDBJ whole genome shotgun (WGS) entry which is preliminary data.</text>
</comment>
<sequence>MDNNKYNRKLLKRRSISINTLRIQKKKVRRVGATISDQIDAETQGSSFEKVTKPYESDTKLVEDYSDNSSTFEDELALPTAIKTIVITNKATQKVHIEDSSKKLEGRCRRTHRRLKSSYNVRSNLQNSKNQKILQDFLPVFKSNRNTTIKLSATPGQSNVGMRIQRGYEELPIHNRIIQFQKPVKPKIQNFIQLSKVQFQDSTKYQKFSQGTTKPSISCRLTMSKANRMRCAKTRSSNRFRIPAKKLKKDIFCTPQKALFSTKYSIHEQNSNTSCKNTEVSDSGLPSTGFFKLNI</sequence>
<keyword evidence="2" id="KW-1185">Reference proteome</keyword>
<protein>
    <submittedName>
        <fullName evidence="1">Uncharacterized protein</fullName>
    </submittedName>
</protein>
<evidence type="ECO:0000313" key="1">
    <source>
        <dbReference type="EMBL" id="CAI2368639.1"/>
    </source>
</evidence>
<dbReference type="Proteomes" id="UP001295684">
    <property type="component" value="Unassembled WGS sequence"/>
</dbReference>
<dbReference type="EMBL" id="CAMPGE010009776">
    <property type="protein sequence ID" value="CAI2368639.1"/>
    <property type="molecule type" value="Genomic_DNA"/>
</dbReference>
<reference evidence="1" key="1">
    <citation type="submission" date="2023-07" db="EMBL/GenBank/DDBJ databases">
        <authorList>
            <consortium name="AG Swart"/>
            <person name="Singh M."/>
            <person name="Singh A."/>
            <person name="Seah K."/>
            <person name="Emmerich C."/>
        </authorList>
    </citation>
    <scope>NUCLEOTIDE SEQUENCE</scope>
    <source>
        <strain evidence="1">DP1</strain>
    </source>
</reference>
<proteinExistence type="predicted"/>
<dbReference type="AlphaFoldDB" id="A0AAD1UH15"/>
<organism evidence="1 2">
    <name type="scientific">Euplotes crassus</name>
    <dbReference type="NCBI Taxonomy" id="5936"/>
    <lineage>
        <taxon>Eukaryota</taxon>
        <taxon>Sar</taxon>
        <taxon>Alveolata</taxon>
        <taxon>Ciliophora</taxon>
        <taxon>Intramacronucleata</taxon>
        <taxon>Spirotrichea</taxon>
        <taxon>Hypotrichia</taxon>
        <taxon>Euplotida</taxon>
        <taxon>Euplotidae</taxon>
        <taxon>Moneuplotes</taxon>
    </lineage>
</organism>
<evidence type="ECO:0000313" key="2">
    <source>
        <dbReference type="Proteomes" id="UP001295684"/>
    </source>
</evidence>
<accession>A0AAD1UH15</accession>